<gene>
    <name evidence="1" type="ORF">Y10_08160</name>
</gene>
<name>A0ABQ5MGC3_9FLAO</name>
<dbReference type="RefSeq" id="WP_281764085.1">
    <property type="nucleotide sequence ID" value="NZ_BRVO01000001.1"/>
</dbReference>
<keyword evidence="2" id="KW-1185">Reference proteome</keyword>
<evidence type="ECO:0000313" key="2">
    <source>
        <dbReference type="Proteomes" id="UP001143543"/>
    </source>
</evidence>
<proteinExistence type="predicted"/>
<organism evidence="1 2">
    <name type="scientific">Neptunitalea lumnitzerae</name>
    <dbReference type="NCBI Taxonomy" id="2965509"/>
    <lineage>
        <taxon>Bacteria</taxon>
        <taxon>Pseudomonadati</taxon>
        <taxon>Bacteroidota</taxon>
        <taxon>Flavobacteriia</taxon>
        <taxon>Flavobacteriales</taxon>
        <taxon>Flavobacteriaceae</taxon>
        <taxon>Neptunitalea</taxon>
    </lineage>
</organism>
<protein>
    <submittedName>
        <fullName evidence="1">Uncharacterized protein</fullName>
    </submittedName>
</protein>
<accession>A0ABQ5MGC3</accession>
<dbReference type="Proteomes" id="UP001143543">
    <property type="component" value="Unassembled WGS sequence"/>
</dbReference>
<sequence length="123" mass="14211">MKHVVVIVALLILGNPLFPVVEYVVKYNYIANELCVNRNKPMLHCNGKCHLMKALAKKATEETENSKQSDVKKTELPIFFTMPMYESAYNLVEELPNKQVIYTLQKKYCFLLYKQCLKPPIVA</sequence>
<dbReference type="EMBL" id="BRVO01000001">
    <property type="protein sequence ID" value="GLB48448.1"/>
    <property type="molecule type" value="Genomic_DNA"/>
</dbReference>
<reference evidence="1" key="1">
    <citation type="submission" date="2022-07" db="EMBL/GenBank/DDBJ databases">
        <title>Taxonomy of Novel Oxalotrophic and Methylotrophic Bacteria.</title>
        <authorList>
            <person name="Sahin N."/>
            <person name="Tani A."/>
        </authorList>
    </citation>
    <scope>NUCLEOTIDE SEQUENCE</scope>
    <source>
        <strain evidence="1">Y10</strain>
    </source>
</reference>
<comment type="caution">
    <text evidence="1">The sequence shown here is derived from an EMBL/GenBank/DDBJ whole genome shotgun (WGS) entry which is preliminary data.</text>
</comment>
<evidence type="ECO:0000313" key="1">
    <source>
        <dbReference type="EMBL" id="GLB48448.1"/>
    </source>
</evidence>